<dbReference type="EMBL" id="JAUJEA010000021">
    <property type="protein sequence ID" value="MDN5205577.1"/>
    <property type="molecule type" value="Genomic_DNA"/>
</dbReference>
<organism evidence="1 2">
    <name type="scientific">Splendidivirga corallicola</name>
    <dbReference type="NCBI Taxonomy" id="3051826"/>
    <lineage>
        <taxon>Bacteria</taxon>
        <taxon>Pseudomonadati</taxon>
        <taxon>Bacteroidota</taxon>
        <taxon>Cytophagia</taxon>
        <taxon>Cytophagales</taxon>
        <taxon>Splendidivirgaceae</taxon>
        <taxon>Splendidivirga</taxon>
    </lineage>
</organism>
<dbReference type="Proteomes" id="UP001172082">
    <property type="component" value="Unassembled WGS sequence"/>
</dbReference>
<gene>
    <name evidence="1" type="ORF">QQ008_29605</name>
</gene>
<protein>
    <submittedName>
        <fullName evidence="1">Uncharacterized protein</fullName>
    </submittedName>
</protein>
<dbReference type="RefSeq" id="WP_346755599.1">
    <property type="nucleotide sequence ID" value="NZ_JAUJEA010000021.1"/>
</dbReference>
<sequence length="131" mass="15330">MPNTKKPTIFLIDSDDIDISILTLKIEREISCRVYTFFDVEEVLNYSNLLPDVLVMGANIFNQKRDVIQKIESSLLDHSQDHQASFIIYRPENLFSWDHNPIHGEDRYTLVPLDHFYNYIQLSLTNLLKAS</sequence>
<evidence type="ECO:0000313" key="1">
    <source>
        <dbReference type="EMBL" id="MDN5205577.1"/>
    </source>
</evidence>
<comment type="caution">
    <text evidence="1">The sequence shown here is derived from an EMBL/GenBank/DDBJ whole genome shotgun (WGS) entry which is preliminary data.</text>
</comment>
<name>A0ABT8L098_9BACT</name>
<reference evidence="1" key="1">
    <citation type="submission" date="2023-06" db="EMBL/GenBank/DDBJ databases">
        <title>Genomic of Parafulvivirga corallium.</title>
        <authorList>
            <person name="Wang G."/>
        </authorList>
    </citation>
    <scope>NUCLEOTIDE SEQUENCE</scope>
    <source>
        <strain evidence="1">BMA10</strain>
    </source>
</reference>
<proteinExistence type="predicted"/>
<keyword evidence="2" id="KW-1185">Reference proteome</keyword>
<accession>A0ABT8L098</accession>
<evidence type="ECO:0000313" key="2">
    <source>
        <dbReference type="Proteomes" id="UP001172082"/>
    </source>
</evidence>